<gene>
    <name evidence="4" type="ORF">OLEA9_A009303</name>
</gene>
<dbReference type="PANTHER" id="PTHR23316">
    <property type="entry name" value="IMPORTIN ALPHA"/>
    <property type="match status" value="1"/>
</dbReference>
<dbReference type="InterPro" id="IPR011989">
    <property type="entry name" value="ARM-like"/>
</dbReference>
<dbReference type="Proteomes" id="UP000594638">
    <property type="component" value="Unassembled WGS sequence"/>
</dbReference>
<dbReference type="AlphaFoldDB" id="A0A8S0V147"/>
<accession>A0A8S0V147</accession>
<dbReference type="SUPFAM" id="SSF48371">
    <property type="entry name" value="ARM repeat"/>
    <property type="match status" value="1"/>
</dbReference>
<evidence type="ECO:0000256" key="3">
    <source>
        <dbReference type="ARBA" id="ARBA00022927"/>
    </source>
</evidence>
<dbReference type="InterPro" id="IPR016024">
    <property type="entry name" value="ARM-type_fold"/>
</dbReference>
<dbReference type="GO" id="GO:0015031">
    <property type="term" value="P:protein transport"/>
    <property type="evidence" value="ECO:0007669"/>
    <property type="project" value="UniProtKB-KW"/>
</dbReference>
<dbReference type="Gramene" id="OE9A009303T1">
    <property type="protein sequence ID" value="OE9A009303C1"/>
    <property type="gene ID" value="OE9A009303"/>
</dbReference>
<keyword evidence="2" id="KW-0813">Transport</keyword>
<name>A0A8S0V147_OLEEU</name>
<dbReference type="Gene3D" id="1.25.10.10">
    <property type="entry name" value="Leucine-rich Repeat Variant"/>
    <property type="match status" value="1"/>
</dbReference>
<evidence type="ECO:0000313" key="4">
    <source>
        <dbReference type="EMBL" id="CAA3024499.1"/>
    </source>
</evidence>
<evidence type="ECO:0000313" key="5">
    <source>
        <dbReference type="Proteomes" id="UP000594638"/>
    </source>
</evidence>
<organism evidence="4 5">
    <name type="scientific">Olea europaea subsp. europaea</name>
    <dbReference type="NCBI Taxonomy" id="158383"/>
    <lineage>
        <taxon>Eukaryota</taxon>
        <taxon>Viridiplantae</taxon>
        <taxon>Streptophyta</taxon>
        <taxon>Embryophyta</taxon>
        <taxon>Tracheophyta</taxon>
        <taxon>Spermatophyta</taxon>
        <taxon>Magnoliopsida</taxon>
        <taxon>eudicotyledons</taxon>
        <taxon>Gunneridae</taxon>
        <taxon>Pentapetalae</taxon>
        <taxon>asterids</taxon>
        <taxon>lamiids</taxon>
        <taxon>Lamiales</taxon>
        <taxon>Oleaceae</taxon>
        <taxon>Oleeae</taxon>
        <taxon>Olea</taxon>
    </lineage>
</organism>
<keyword evidence="5" id="KW-1185">Reference proteome</keyword>
<proteinExistence type="inferred from homology"/>
<comment type="caution">
    <text evidence="4">The sequence shown here is derived from an EMBL/GenBank/DDBJ whole genome shotgun (WGS) entry which is preliminary data.</text>
</comment>
<protein>
    <submittedName>
        <fullName evidence="4">Importin subunit alpha-like</fullName>
    </submittedName>
</protein>
<dbReference type="OrthoDB" id="1935265at2759"/>
<evidence type="ECO:0000256" key="2">
    <source>
        <dbReference type="ARBA" id="ARBA00022448"/>
    </source>
</evidence>
<evidence type="ECO:0000256" key="1">
    <source>
        <dbReference type="ARBA" id="ARBA00010394"/>
    </source>
</evidence>
<sequence>MLYLGGRFLVHEGCIKPLCDLLVSPNKVEIIKCCLAGVENILEVGEAEKNQDIAEDVNVFAQMIGDAGGLQKIKNLQTHDDGNILEKAVKMLETYWQEEDDEQQLSTI</sequence>
<reference evidence="4 5" key="1">
    <citation type="submission" date="2019-12" db="EMBL/GenBank/DDBJ databases">
        <authorList>
            <person name="Alioto T."/>
            <person name="Alioto T."/>
            <person name="Gomez Garrido J."/>
        </authorList>
    </citation>
    <scope>NUCLEOTIDE SEQUENCE [LARGE SCALE GENOMIC DNA]</scope>
</reference>
<dbReference type="InterPro" id="IPR032413">
    <property type="entry name" value="Arm_3"/>
</dbReference>
<dbReference type="Pfam" id="PF16186">
    <property type="entry name" value="Arm_3"/>
    <property type="match status" value="1"/>
</dbReference>
<dbReference type="EMBL" id="CACTIH010009109">
    <property type="protein sequence ID" value="CAA3024499.1"/>
    <property type="molecule type" value="Genomic_DNA"/>
</dbReference>
<keyword evidence="3" id="KW-0653">Protein transport</keyword>
<comment type="similarity">
    <text evidence="1">Belongs to the importin alpha family.</text>
</comment>